<dbReference type="GO" id="GO:0032259">
    <property type="term" value="P:methylation"/>
    <property type="evidence" value="ECO:0007669"/>
    <property type="project" value="UniProtKB-KW"/>
</dbReference>
<keyword evidence="1" id="KW-0963">Cytoplasm</keyword>
<evidence type="ECO:0000259" key="6">
    <source>
        <dbReference type="Pfam" id="PF05175"/>
    </source>
</evidence>
<dbReference type="PANTHER" id="PTHR47816">
    <property type="entry name" value="RIBOSOMAL RNA SMALL SUBUNIT METHYLTRANSFERASE C"/>
    <property type="match status" value="1"/>
</dbReference>
<evidence type="ECO:0000256" key="2">
    <source>
        <dbReference type="ARBA" id="ARBA00022552"/>
    </source>
</evidence>
<dbReference type="RefSeq" id="WP_043846516.1">
    <property type="nucleotide sequence ID" value="NZ_AQQW01000013.1"/>
</dbReference>
<evidence type="ECO:0000256" key="5">
    <source>
        <dbReference type="ARBA" id="ARBA00022691"/>
    </source>
</evidence>
<dbReference type="CDD" id="cd02440">
    <property type="entry name" value="AdoMet_MTases"/>
    <property type="match status" value="1"/>
</dbReference>
<feature type="domain" description="Methyltransferase small" evidence="6">
    <location>
        <begin position="156"/>
        <end position="318"/>
    </location>
</feature>
<dbReference type="InterPro" id="IPR046977">
    <property type="entry name" value="RsmC/RlmG"/>
</dbReference>
<sequence length="331" mass="34716">MAASRLPHARDAAGLVLPDAGPVAWFGAPGDADFALVEAGRITAIQPFAPAASALQARGATVTPRPEGRFAAAIVTLPRARDRAQDWLAEAAARTDGPVVIDGAKTDGVDAILKAVRGRVTLSGQVAKNHGKLFWFDGTDAFDDWRKSPAPNGDGFVTAPGVFSADGIDPASRALADALPAKLGARVADLGAGWGYLATRILEREGVAQLHLVEADRTALDCAEANVTDPRVAFHWADATSWRAPDRLDAVVMNPPFHVGRAADPALGRAFIAAAARALAPHGALWMVANRHLPYEATLAETFRDVAEAGGDRRVKILHAARPIGPSARRA</sequence>
<comment type="caution">
    <text evidence="7">The sequence shown here is derived from an EMBL/GenBank/DDBJ whole genome shotgun (WGS) entry which is preliminary data.</text>
</comment>
<reference evidence="7 8" key="1">
    <citation type="journal article" date="2014" name="Antonie Van Leeuwenhoek">
        <title>Roseivivax atlanticus sp. nov., isolated from surface seawater of the Atlantic Ocean.</title>
        <authorList>
            <person name="Li G."/>
            <person name="Lai Q."/>
            <person name="Liu X."/>
            <person name="Sun F."/>
            <person name="Shao Z."/>
        </authorList>
    </citation>
    <scope>NUCLEOTIDE SEQUENCE [LARGE SCALE GENOMIC DNA]</scope>
    <source>
        <strain evidence="7 8">22II-s10s</strain>
    </source>
</reference>
<protein>
    <submittedName>
        <fullName evidence="7">Methyltransferase</fullName>
    </submittedName>
</protein>
<keyword evidence="2" id="KW-0698">rRNA processing</keyword>
<dbReference type="GO" id="GO:0006364">
    <property type="term" value="P:rRNA processing"/>
    <property type="evidence" value="ECO:0007669"/>
    <property type="project" value="UniProtKB-KW"/>
</dbReference>
<dbReference type="Gene3D" id="3.40.50.150">
    <property type="entry name" value="Vaccinia Virus protein VP39"/>
    <property type="match status" value="1"/>
</dbReference>
<dbReference type="PROSITE" id="PS00092">
    <property type="entry name" value="N6_MTASE"/>
    <property type="match status" value="1"/>
</dbReference>
<organism evidence="7 8">
    <name type="scientific">Roseivivax marinus</name>
    <dbReference type="NCBI Taxonomy" id="1379903"/>
    <lineage>
        <taxon>Bacteria</taxon>
        <taxon>Pseudomonadati</taxon>
        <taxon>Pseudomonadota</taxon>
        <taxon>Alphaproteobacteria</taxon>
        <taxon>Rhodobacterales</taxon>
        <taxon>Roseobacteraceae</taxon>
        <taxon>Roseivivax</taxon>
    </lineage>
</organism>
<dbReference type="InterPro" id="IPR002052">
    <property type="entry name" value="DNA_methylase_N6_adenine_CS"/>
</dbReference>
<evidence type="ECO:0000313" key="7">
    <source>
        <dbReference type="EMBL" id="ETW11351.1"/>
    </source>
</evidence>
<dbReference type="EMBL" id="AQQW01000013">
    <property type="protein sequence ID" value="ETW11351.1"/>
    <property type="molecule type" value="Genomic_DNA"/>
</dbReference>
<evidence type="ECO:0000256" key="3">
    <source>
        <dbReference type="ARBA" id="ARBA00022603"/>
    </source>
</evidence>
<keyword evidence="5" id="KW-0949">S-adenosyl-L-methionine</keyword>
<evidence type="ECO:0000313" key="8">
    <source>
        <dbReference type="Proteomes" id="UP000019063"/>
    </source>
</evidence>
<keyword evidence="4 7" id="KW-0808">Transferase</keyword>
<evidence type="ECO:0000256" key="4">
    <source>
        <dbReference type="ARBA" id="ARBA00022679"/>
    </source>
</evidence>
<dbReference type="AlphaFoldDB" id="W4HGR9"/>
<dbReference type="SUPFAM" id="SSF53335">
    <property type="entry name" value="S-adenosyl-L-methionine-dependent methyltransferases"/>
    <property type="match status" value="1"/>
</dbReference>
<dbReference type="STRING" id="1379903.ATO8_17825"/>
<dbReference type="Pfam" id="PF05175">
    <property type="entry name" value="MTS"/>
    <property type="match status" value="1"/>
</dbReference>
<accession>W4HGR9</accession>
<dbReference type="GO" id="GO:0008757">
    <property type="term" value="F:S-adenosylmethionine-dependent methyltransferase activity"/>
    <property type="evidence" value="ECO:0007669"/>
    <property type="project" value="InterPro"/>
</dbReference>
<dbReference type="GO" id="GO:0003676">
    <property type="term" value="F:nucleic acid binding"/>
    <property type="evidence" value="ECO:0007669"/>
    <property type="project" value="InterPro"/>
</dbReference>
<dbReference type="InterPro" id="IPR029063">
    <property type="entry name" value="SAM-dependent_MTases_sf"/>
</dbReference>
<dbReference type="InterPro" id="IPR007848">
    <property type="entry name" value="Small_mtfrase_dom"/>
</dbReference>
<proteinExistence type="predicted"/>
<keyword evidence="3 7" id="KW-0489">Methyltransferase</keyword>
<dbReference type="PATRIC" id="fig|1317118.6.peg.3670"/>
<gene>
    <name evidence="7" type="ORF">ATO8_17825</name>
</gene>
<dbReference type="GO" id="GO:0008170">
    <property type="term" value="F:N-methyltransferase activity"/>
    <property type="evidence" value="ECO:0007669"/>
    <property type="project" value="UniProtKB-ARBA"/>
</dbReference>
<keyword evidence="8" id="KW-1185">Reference proteome</keyword>
<dbReference type="eggNOG" id="COG2813">
    <property type="taxonomic scope" value="Bacteria"/>
</dbReference>
<evidence type="ECO:0000256" key="1">
    <source>
        <dbReference type="ARBA" id="ARBA00022490"/>
    </source>
</evidence>
<dbReference type="Proteomes" id="UP000019063">
    <property type="component" value="Unassembled WGS sequence"/>
</dbReference>
<name>W4HGR9_9RHOB</name>
<dbReference type="PANTHER" id="PTHR47816:SF4">
    <property type="entry name" value="RIBOSOMAL RNA SMALL SUBUNIT METHYLTRANSFERASE C"/>
    <property type="match status" value="1"/>
</dbReference>